<evidence type="ECO:0000256" key="5">
    <source>
        <dbReference type="HAMAP-Rule" id="MF_00127"/>
    </source>
</evidence>
<dbReference type="PANTHER" id="PTHR43707:SF1">
    <property type="entry name" value="HISTIDINE--TRNA LIGASE, MITOCHONDRIAL-RELATED"/>
    <property type="match status" value="1"/>
</dbReference>
<evidence type="ECO:0000256" key="4">
    <source>
        <dbReference type="ARBA" id="ARBA00023146"/>
    </source>
</evidence>
<protein>
    <recommendedName>
        <fullName evidence="5">Histidine--tRNA ligase</fullName>
        <ecNumber evidence="5">6.1.1.21</ecNumber>
    </recommendedName>
    <alternativeName>
        <fullName evidence="5">Histidyl-tRNA synthetase</fullName>
        <shortName evidence="5">HisRS</shortName>
    </alternativeName>
</protein>
<feature type="binding site" evidence="6">
    <location>
        <position position="132"/>
    </location>
    <ligand>
        <name>L-histidine</name>
        <dbReference type="ChEBI" id="CHEBI:57595"/>
    </ligand>
</feature>
<dbReference type="Gene3D" id="3.30.930.10">
    <property type="entry name" value="Bira Bifunctional Protein, Domain 2"/>
    <property type="match status" value="1"/>
</dbReference>
<evidence type="ECO:0000313" key="8">
    <source>
        <dbReference type="EMBL" id="ABJ90649.1"/>
    </source>
</evidence>
<organism evidence="8 9">
    <name type="scientific">Buchnera aphidicola subsp. Cinara cedri (strain Cc)</name>
    <dbReference type="NCBI Taxonomy" id="372461"/>
    <lineage>
        <taxon>Bacteria</taxon>
        <taxon>Pseudomonadati</taxon>
        <taxon>Pseudomonadota</taxon>
        <taxon>Gammaproteobacteria</taxon>
        <taxon>Enterobacterales</taxon>
        <taxon>Erwiniaceae</taxon>
        <taxon>Buchnera</taxon>
    </lineage>
</organism>
<dbReference type="OrthoDB" id="9800814at2"/>
<name>Q057Q0_BUCCC</name>
<feature type="binding site" evidence="6">
    <location>
        <begin position="83"/>
        <end position="85"/>
    </location>
    <ligand>
        <name>L-histidine</name>
        <dbReference type="ChEBI" id="CHEBI:57595"/>
    </ligand>
</feature>
<evidence type="ECO:0000256" key="6">
    <source>
        <dbReference type="PIRSR" id="PIRSR001549-1"/>
    </source>
</evidence>
<dbReference type="InterPro" id="IPR006195">
    <property type="entry name" value="aa-tRNA-synth_II"/>
</dbReference>
<comment type="catalytic activity">
    <reaction evidence="5">
        <text>tRNA(His) + L-histidine + ATP = L-histidyl-tRNA(His) + AMP + diphosphate + H(+)</text>
        <dbReference type="Rhea" id="RHEA:17313"/>
        <dbReference type="Rhea" id="RHEA-COMP:9665"/>
        <dbReference type="Rhea" id="RHEA-COMP:9689"/>
        <dbReference type="ChEBI" id="CHEBI:15378"/>
        <dbReference type="ChEBI" id="CHEBI:30616"/>
        <dbReference type="ChEBI" id="CHEBI:33019"/>
        <dbReference type="ChEBI" id="CHEBI:57595"/>
        <dbReference type="ChEBI" id="CHEBI:78442"/>
        <dbReference type="ChEBI" id="CHEBI:78527"/>
        <dbReference type="ChEBI" id="CHEBI:456215"/>
        <dbReference type="EC" id="6.1.1.21"/>
    </reaction>
</comment>
<feature type="binding site" evidence="6">
    <location>
        <position position="128"/>
    </location>
    <ligand>
        <name>L-histidine</name>
        <dbReference type="ChEBI" id="CHEBI:57595"/>
    </ligand>
</feature>
<dbReference type="GO" id="GO:0006427">
    <property type="term" value="P:histidyl-tRNA aminoacylation"/>
    <property type="evidence" value="ECO:0007669"/>
    <property type="project" value="UniProtKB-UniRule"/>
</dbReference>
<keyword evidence="4 5" id="KW-0030">Aminoacyl-tRNA synthetase</keyword>
<dbReference type="Proteomes" id="UP000000669">
    <property type="component" value="Chromosome"/>
</dbReference>
<dbReference type="PANTHER" id="PTHR43707">
    <property type="entry name" value="HISTIDYL-TRNA SYNTHETASE"/>
    <property type="match status" value="1"/>
</dbReference>
<keyword evidence="5" id="KW-0648">Protein biosynthesis</keyword>
<dbReference type="GO" id="GO:0005737">
    <property type="term" value="C:cytoplasm"/>
    <property type="evidence" value="ECO:0007669"/>
    <property type="project" value="UniProtKB-SubCell"/>
</dbReference>
<comment type="subcellular location">
    <subcellularLocation>
        <location evidence="5">Cytoplasm</location>
    </subcellularLocation>
</comment>
<dbReference type="GO" id="GO:0005524">
    <property type="term" value="F:ATP binding"/>
    <property type="evidence" value="ECO:0007669"/>
    <property type="project" value="UniProtKB-UniRule"/>
</dbReference>
<dbReference type="PIRSF" id="PIRSF001549">
    <property type="entry name" value="His-tRNA_synth"/>
    <property type="match status" value="1"/>
</dbReference>
<keyword evidence="5" id="KW-0067">ATP-binding</keyword>
<dbReference type="SUPFAM" id="SSF55681">
    <property type="entry name" value="Class II aaRS and biotin synthetases"/>
    <property type="match status" value="1"/>
</dbReference>
<proteinExistence type="inferred from homology"/>
<evidence type="ECO:0000256" key="1">
    <source>
        <dbReference type="ARBA" id="ARBA00008226"/>
    </source>
</evidence>
<evidence type="ECO:0000313" key="9">
    <source>
        <dbReference type="Proteomes" id="UP000000669"/>
    </source>
</evidence>
<dbReference type="InterPro" id="IPR041715">
    <property type="entry name" value="HisRS-like_core"/>
</dbReference>
<comment type="similarity">
    <text evidence="1 5">Belongs to the class-II aminoacyl-tRNA synthetase family.</text>
</comment>
<dbReference type="EC" id="6.1.1.21" evidence="5"/>
<comment type="subunit">
    <text evidence="2 5">Homodimer.</text>
</comment>
<sequence>MNVSYRSIRGMHDLFFLDTYELNRIEVIIKNIVHSYAFSEIRLPIVEETRLFTKAIGNDTDIINKEMYNFYDKKKKKISLRPEGTVGCIRACIQNNIFYQSQIQKFWYHGPMFRYERPQKGRFRQFHQFGIELFGSKNIISDYELIILTINIWKKLNILKYLTLEINSIGSIEDRVKYSLDLNSFLKKNIHKIKKNKKKILLNNSIRLLDNKDIYIKKLLKSAPILKNYLNLQSCIRFKKLCNLLHYFKIKFIINKKLVRGLDYYNDTVFEWKSNLLGSKNTICAGGRYDHLVKFLGGKDNPAIGVAIGMDRLLLLIKSIYLNKYNFFLIDVNIIFLESIYLKLAIKISEELRVLWPVLKINTCLNIIKKKNFFKYSKTSKSKYLLILSSTFLKNNKIHLINISKKEKKTINFTRIFQNPCIFNH</sequence>
<keyword evidence="5" id="KW-0547">Nucleotide-binding</keyword>
<dbReference type="GO" id="GO:0004821">
    <property type="term" value="F:histidine-tRNA ligase activity"/>
    <property type="evidence" value="ECO:0007669"/>
    <property type="project" value="UniProtKB-UniRule"/>
</dbReference>
<dbReference type="CDD" id="cd00773">
    <property type="entry name" value="HisRS-like_core"/>
    <property type="match status" value="1"/>
</dbReference>
<dbReference type="STRING" id="372461.BCc_177"/>
<keyword evidence="9" id="KW-1185">Reference proteome</keyword>
<evidence type="ECO:0000259" key="7">
    <source>
        <dbReference type="PROSITE" id="PS50862"/>
    </source>
</evidence>
<feature type="binding site" evidence="6">
    <location>
        <position position="114"/>
    </location>
    <ligand>
        <name>L-histidine</name>
        <dbReference type="ChEBI" id="CHEBI:57595"/>
    </ligand>
</feature>
<evidence type="ECO:0000256" key="2">
    <source>
        <dbReference type="ARBA" id="ARBA00011738"/>
    </source>
</evidence>
<gene>
    <name evidence="5 8" type="primary">hisS</name>
    <name evidence="8" type="ordered locus">BCc_177</name>
</gene>
<evidence type="ECO:0000256" key="3">
    <source>
        <dbReference type="ARBA" id="ARBA00022598"/>
    </source>
</evidence>
<dbReference type="RefSeq" id="WP_011672568.1">
    <property type="nucleotide sequence ID" value="NC_008513.1"/>
</dbReference>
<feature type="binding site" evidence="6">
    <location>
        <begin position="264"/>
        <end position="265"/>
    </location>
    <ligand>
        <name>L-histidine</name>
        <dbReference type="ChEBI" id="CHEBI:57595"/>
    </ligand>
</feature>
<keyword evidence="5" id="KW-0963">Cytoplasm</keyword>
<dbReference type="NCBIfam" id="TIGR00442">
    <property type="entry name" value="hisS"/>
    <property type="match status" value="1"/>
</dbReference>
<dbReference type="Pfam" id="PF13393">
    <property type="entry name" value="tRNA-synt_His"/>
    <property type="match status" value="1"/>
</dbReference>
<dbReference type="HAMAP" id="MF_00127">
    <property type="entry name" value="His_tRNA_synth"/>
    <property type="match status" value="1"/>
</dbReference>
<dbReference type="PROSITE" id="PS50862">
    <property type="entry name" value="AA_TRNA_LIGASE_II"/>
    <property type="match status" value="1"/>
</dbReference>
<dbReference type="EMBL" id="CP000263">
    <property type="protein sequence ID" value="ABJ90649.1"/>
    <property type="molecule type" value="Genomic_DNA"/>
</dbReference>
<dbReference type="AlphaFoldDB" id="Q057Q0"/>
<dbReference type="InterPro" id="IPR045864">
    <property type="entry name" value="aa-tRNA-synth_II/BPL/LPL"/>
</dbReference>
<dbReference type="InterPro" id="IPR004516">
    <property type="entry name" value="HisRS/HisZ"/>
</dbReference>
<keyword evidence="3 5" id="KW-0436">Ligase</keyword>
<feature type="domain" description="Aminoacyl-transfer RNA synthetases class-II family profile" evidence="7">
    <location>
        <begin position="23"/>
        <end position="357"/>
    </location>
</feature>
<accession>Q057Q0</accession>
<dbReference type="InterPro" id="IPR015807">
    <property type="entry name" value="His-tRNA-ligase"/>
</dbReference>
<dbReference type="KEGG" id="bcc:BCc_177"/>
<reference evidence="8 9" key="1">
    <citation type="journal article" date="2006" name="Science">
        <title>A small microbial genome: the end of a long symbiotic relationship?</title>
        <authorList>
            <person name="Perez-Brocal V."/>
            <person name="Gil R."/>
            <person name="Ramos S."/>
            <person name="Lamelas A."/>
            <person name="Postigo M."/>
            <person name="Michelena J.M."/>
            <person name="Silva F.J."/>
            <person name="Moya A."/>
            <person name="Latorre A."/>
        </authorList>
    </citation>
    <scope>NUCLEOTIDE SEQUENCE [LARGE SCALE GENOMIC DNA]</scope>
    <source>
        <strain evidence="9">Cc</strain>
    </source>
</reference>
<feature type="binding site" evidence="6">
    <location>
        <position position="260"/>
    </location>
    <ligand>
        <name>L-histidine</name>
        <dbReference type="ChEBI" id="CHEBI:57595"/>
    </ligand>
</feature>
<dbReference type="HOGENOM" id="CLU_025113_1_1_6"/>
<dbReference type="eggNOG" id="COG0124">
    <property type="taxonomic scope" value="Bacteria"/>
</dbReference>